<evidence type="ECO:0000256" key="6">
    <source>
        <dbReference type="SAM" id="Phobius"/>
    </source>
</evidence>
<feature type="domain" description="SSD" evidence="7">
    <location>
        <begin position="289"/>
        <end position="418"/>
    </location>
</feature>
<evidence type="ECO:0000256" key="4">
    <source>
        <dbReference type="ARBA" id="ARBA00022989"/>
    </source>
</evidence>
<keyword evidence="3 6" id="KW-0812">Transmembrane</keyword>
<dbReference type="Pfam" id="PF03176">
    <property type="entry name" value="MMPL"/>
    <property type="match status" value="2"/>
</dbReference>
<dbReference type="InterPro" id="IPR004869">
    <property type="entry name" value="MMPL_dom"/>
</dbReference>
<feature type="transmembrane region" description="Helical" evidence="6">
    <location>
        <begin position="706"/>
        <end position="724"/>
    </location>
</feature>
<feature type="domain" description="SSD" evidence="7">
    <location>
        <begin position="704"/>
        <end position="834"/>
    </location>
</feature>
<evidence type="ECO:0000256" key="2">
    <source>
        <dbReference type="ARBA" id="ARBA00022475"/>
    </source>
</evidence>
<evidence type="ECO:0000313" key="8">
    <source>
        <dbReference type="EMBL" id="VAW08285.1"/>
    </source>
</evidence>
<protein>
    <recommendedName>
        <fullName evidence="7">SSD domain-containing protein</fullName>
    </recommendedName>
</protein>
<evidence type="ECO:0000256" key="1">
    <source>
        <dbReference type="ARBA" id="ARBA00004651"/>
    </source>
</evidence>
<dbReference type="AlphaFoldDB" id="A0A3B0SR13"/>
<dbReference type="PANTHER" id="PTHR33406:SF13">
    <property type="entry name" value="MEMBRANE PROTEIN YDFJ"/>
    <property type="match status" value="1"/>
</dbReference>
<comment type="subcellular location">
    <subcellularLocation>
        <location evidence="1">Cell membrane</location>
        <topology evidence="1">Multi-pass membrane protein</topology>
    </subcellularLocation>
</comment>
<dbReference type="InterPro" id="IPR050545">
    <property type="entry name" value="Mycobact_MmpL"/>
</dbReference>
<evidence type="ECO:0000256" key="3">
    <source>
        <dbReference type="ARBA" id="ARBA00022692"/>
    </source>
</evidence>
<feature type="transmembrane region" description="Helical" evidence="6">
    <location>
        <begin position="287"/>
        <end position="307"/>
    </location>
</feature>
<feature type="transmembrane region" description="Helical" evidence="6">
    <location>
        <begin position="680"/>
        <end position="699"/>
    </location>
</feature>
<dbReference type="PROSITE" id="PS50156">
    <property type="entry name" value="SSD"/>
    <property type="match status" value="2"/>
</dbReference>
<feature type="transmembrane region" description="Helical" evidence="6">
    <location>
        <begin position="319"/>
        <end position="337"/>
    </location>
</feature>
<dbReference type="SUPFAM" id="SSF82866">
    <property type="entry name" value="Multidrug efflux transporter AcrB transmembrane domain"/>
    <property type="match status" value="2"/>
</dbReference>
<keyword evidence="5 6" id="KW-0472">Membrane</keyword>
<name>A0A3B0SR13_9ZZZZ</name>
<feature type="transmembrane region" description="Helical" evidence="6">
    <location>
        <begin position="393"/>
        <end position="419"/>
    </location>
</feature>
<dbReference type="InterPro" id="IPR000731">
    <property type="entry name" value="SSD"/>
</dbReference>
<proteinExistence type="predicted"/>
<accession>A0A3B0SR13</accession>
<dbReference type="Gene3D" id="1.20.1640.10">
    <property type="entry name" value="Multidrug efflux transporter AcrB transmembrane domain"/>
    <property type="match status" value="2"/>
</dbReference>
<dbReference type="GO" id="GO:0005886">
    <property type="term" value="C:plasma membrane"/>
    <property type="evidence" value="ECO:0007669"/>
    <property type="project" value="UniProtKB-SubCell"/>
</dbReference>
<feature type="transmembrane region" description="Helical" evidence="6">
    <location>
        <begin position="736"/>
        <end position="755"/>
    </location>
</feature>
<sequence length="851" mass="91065">MRRFVRLLAMLVRKSPVAILVGSLLLTVAFGVFAGQQVQAEGNEGFSPDSPEFRAFDTIAEYFSENSEEPVQVVVQARPGNDLFSAAALREYVATITTIQESRAGELMVGRPGGDVVGFFTPVVQALQGKASELGIPFETLLANITDDEVRQTFAAAMDQLPADVAGVFPRLFGEGADLTVPTADTGLIVMFLNVSELDDPDQTILQEIEVDMADKVEALPTEATDASAFSFALLFSDQDETTAEIGRLFGFAFLIIMSILVFVYWFTPPPGRALWSLRRALADMALTMLVILMSITWMNGIGVLFGPKYLGLIGNFSPLLQIVPILLIGLGVDYAIHTTARYREELHAGETVDGAATKATLTVGIALVLATATTAVGFLTNITNPVTALKDFGIVASIGIVSAFVLMLTVVPSIRVLLDRRAEERGVLPTESLGTSSNRFLPKLIGRTAVLAERLAVPTLLVAALLGGIGAYGLTRLDTTFSFTDFLPDDSPRLVTFETIVDRFGGGFGEETEVIIESDNVATVDTHNALVAALGNLASTDNVLQFGDRAAADSPVSVIAQLVSPTEIQNEEFMQYAFANGLQQDLTVAPGTDVAALYDRATEAVPQIMARVLAKVDGTYRFMDVGVSTQAGESGARQLNVDLRTAFNPVEDLPGTTVVATNQNIVSDGVIKALGDSQISSLFLTIIAAMTLLVITFAIETRRPFLGVITILPVILIVLWVFGMMSLTGIPFNPVTAMIANIAIGIGVPYTIHITHRYQDDRRKTDSAEEAMRETATHTGGALAGSAFTTAAGFGILVTASLLPFRQLGLVTVYAIVFALLASVLVLPSMLILWDRWHGNRGDSAVGEPR</sequence>
<dbReference type="EMBL" id="UOEK01000455">
    <property type="protein sequence ID" value="VAW08285.1"/>
    <property type="molecule type" value="Genomic_DNA"/>
</dbReference>
<feature type="transmembrane region" description="Helical" evidence="6">
    <location>
        <begin position="249"/>
        <end position="267"/>
    </location>
</feature>
<reference evidence="8" key="1">
    <citation type="submission" date="2018-06" db="EMBL/GenBank/DDBJ databases">
        <authorList>
            <person name="Zhirakovskaya E."/>
        </authorList>
    </citation>
    <scope>NUCLEOTIDE SEQUENCE</scope>
</reference>
<feature type="transmembrane region" description="Helical" evidence="6">
    <location>
        <begin position="812"/>
        <end position="835"/>
    </location>
</feature>
<dbReference type="PANTHER" id="PTHR33406">
    <property type="entry name" value="MEMBRANE PROTEIN MJ1562-RELATED"/>
    <property type="match status" value="1"/>
</dbReference>
<feature type="transmembrane region" description="Helical" evidence="6">
    <location>
        <begin position="358"/>
        <end position="381"/>
    </location>
</feature>
<evidence type="ECO:0000256" key="5">
    <source>
        <dbReference type="ARBA" id="ARBA00023136"/>
    </source>
</evidence>
<keyword evidence="2" id="KW-1003">Cell membrane</keyword>
<evidence type="ECO:0000259" key="7">
    <source>
        <dbReference type="PROSITE" id="PS50156"/>
    </source>
</evidence>
<organism evidence="8">
    <name type="scientific">hydrothermal vent metagenome</name>
    <dbReference type="NCBI Taxonomy" id="652676"/>
    <lineage>
        <taxon>unclassified sequences</taxon>
        <taxon>metagenomes</taxon>
        <taxon>ecological metagenomes</taxon>
    </lineage>
</organism>
<keyword evidence="4 6" id="KW-1133">Transmembrane helix</keyword>
<feature type="transmembrane region" description="Helical" evidence="6">
    <location>
        <begin position="783"/>
        <end position="806"/>
    </location>
</feature>
<gene>
    <name evidence="8" type="ORF">MNBD_ACTINO02-1885</name>
</gene>